<sequence length="211" mass="22573">MTKTIYLIDPESGFLVGESVHPLDPVATERTGKPVYALLNPALATETVPPHIPSGMRARMVRGKWALEALPPAPQPEVPVVPPPPPAPPPSTIEDRIASLRAYVQEYMDAMARSLGYDDIRTAVTYAEEPAVPKFQNEGRALRAWRSAVWAACYELLDRVKSGAMAEPSERTLTGLLPSLSVPPLETPTAASAQGPADAQVASTTEPTAAE</sequence>
<accession>A0A840GBI3</accession>
<evidence type="ECO:0000313" key="2">
    <source>
        <dbReference type="EMBL" id="MBB4226158.1"/>
    </source>
</evidence>
<proteinExistence type="predicted"/>
<protein>
    <submittedName>
        <fullName evidence="2">Uncharacterized protein</fullName>
    </submittedName>
</protein>
<feature type="region of interest" description="Disordered" evidence="1">
    <location>
        <begin position="175"/>
        <end position="211"/>
    </location>
</feature>
<organism evidence="2 3">
    <name type="scientific">Variovorax guangxiensis</name>
    <dbReference type="NCBI Taxonomy" id="1775474"/>
    <lineage>
        <taxon>Bacteria</taxon>
        <taxon>Pseudomonadati</taxon>
        <taxon>Pseudomonadota</taxon>
        <taxon>Betaproteobacteria</taxon>
        <taxon>Burkholderiales</taxon>
        <taxon>Comamonadaceae</taxon>
        <taxon>Variovorax</taxon>
    </lineage>
</organism>
<comment type="caution">
    <text evidence="2">The sequence shown here is derived from an EMBL/GenBank/DDBJ whole genome shotgun (WGS) entry which is preliminary data.</text>
</comment>
<feature type="compositionally biased region" description="Polar residues" evidence="1">
    <location>
        <begin position="201"/>
        <end position="211"/>
    </location>
</feature>
<dbReference type="EMBL" id="JACIFZ010000024">
    <property type="protein sequence ID" value="MBB4226158.1"/>
    <property type="molecule type" value="Genomic_DNA"/>
</dbReference>
<evidence type="ECO:0000313" key="3">
    <source>
        <dbReference type="Proteomes" id="UP000524450"/>
    </source>
</evidence>
<gene>
    <name evidence="2" type="ORF">GGD71_006977</name>
</gene>
<dbReference type="RefSeq" id="WP_184642828.1">
    <property type="nucleotide sequence ID" value="NZ_JACIFZ010000024.1"/>
</dbReference>
<evidence type="ECO:0000256" key="1">
    <source>
        <dbReference type="SAM" id="MobiDB-lite"/>
    </source>
</evidence>
<reference evidence="2 3" key="1">
    <citation type="submission" date="2020-08" db="EMBL/GenBank/DDBJ databases">
        <title>Genomic Encyclopedia of Type Strains, Phase IV (KMG-V): Genome sequencing to study the core and pangenomes of soil and plant-associated prokaryotes.</title>
        <authorList>
            <person name="Whitman W."/>
        </authorList>
    </citation>
    <scope>NUCLEOTIDE SEQUENCE [LARGE SCALE GENOMIC DNA]</scope>
    <source>
        <strain evidence="2 3">34/80</strain>
    </source>
</reference>
<dbReference type="Proteomes" id="UP000524450">
    <property type="component" value="Unassembled WGS sequence"/>
</dbReference>
<dbReference type="AlphaFoldDB" id="A0A840GBI3"/>
<name>A0A840GBI3_9BURK</name>